<reference evidence="1 2" key="1">
    <citation type="submission" date="2016-10" db="EMBL/GenBank/DDBJ databases">
        <authorList>
            <person name="de Groot N.N."/>
        </authorList>
    </citation>
    <scope>NUCLEOTIDE SEQUENCE [LARGE SCALE GENOMIC DNA]</scope>
    <source>
        <strain evidence="1 2">DSM 15345</strain>
    </source>
</reference>
<dbReference type="Proteomes" id="UP000198703">
    <property type="component" value="Unassembled WGS sequence"/>
</dbReference>
<accession>A0A1H4FZ98</accession>
<evidence type="ECO:0000313" key="2">
    <source>
        <dbReference type="Proteomes" id="UP000198703"/>
    </source>
</evidence>
<sequence>MKAKLREDRSVAVAATETWAMDFVHDQLSTGRKLRALTIIDPAGPALVVEFTLRAAPFMVLNAPVGGAPSPAVSSSALTETDRLWAALIDRFGVFWQIIAEALPRLMDGRNPAAAARVHPALMTMGKLDVAALEAAHAGD</sequence>
<dbReference type="STRING" id="89524.SAMN05444370_13217"/>
<dbReference type="EMBL" id="FNQM01000032">
    <property type="protein sequence ID" value="SEB02693.1"/>
    <property type="molecule type" value="Genomic_DNA"/>
</dbReference>
<dbReference type="InterPro" id="IPR029068">
    <property type="entry name" value="Glyas_Bleomycin-R_OHBP_Dase"/>
</dbReference>
<organism evidence="1 2">
    <name type="scientific">Rubrimonas cliftonensis</name>
    <dbReference type="NCBI Taxonomy" id="89524"/>
    <lineage>
        <taxon>Bacteria</taxon>
        <taxon>Pseudomonadati</taxon>
        <taxon>Pseudomonadota</taxon>
        <taxon>Alphaproteobacteria</taxon>
        <taxon>Rhodobacterales</taxon>
        <taxon>Paracoccaceae</taxon>
        <taxon>Rubrimonas</taxon>
    </lineage>
</organism>
<keyword evidence="1" id="KW-0808">Transferase</keyword>
<dbReference type="GO" id="GO:0032259">
    <property type="term" value="P:methylation"/>
    <property type="evidence" value="ECO:0007669"/>
    <property type="project" value="UniProtKB-KW"/>
</dbReference>
<keyword evidence="1" id="KW-0489">Methyltransferase</keyword>
<dbReference type="SUPFAM" id="SSF54593">
    <property type="entry name" value="Glyoxalase/Bleomycin resistance protein/Dihydroxybiphenyl dioxygenase"/>
    <property type="match status" value="1"/>
</dbReference>
<dbReference type="AlphaFoldDB" id="A0A1H4FZ98"/>
<gene>
    <name evidence="1" type="ORF">SAMN05444370_13217</name>
</gene>
<dbReference type="GO" id="GO:0008168">
    <property type="term" value="F:methyltransferase activity"/>
    <property type="evidence" value="ECO:0007669"/>
    <property type="project" value="UniProtKB-KW"/>
</dbReference>
<dbReference type="Gene3D" id="3.10.180.10">
    <property type="entry name" value="2,3-Dihydroxybiphenyl 1,2-Dioxygenase, domain 1"/>
    <property type="match status" value="1"/>
</dbReference>
<evidence type="ECO:0000313" key="1">
    <source>
        <dbReference type="EMBL" id="SEB02693.1"/>
    </source>
</evidence>
<keyword evidence="2" id="KW-1185">Reference proteome</keyword>
<protein>
    <submittedName>
        <fullName evidence="1">Glyoxalase superfamily enzyme, possibly 3-demethylubiquinone-9 3-methyltransferase</fullName>
    </submittedName>
</protein>
<proteinExistence type="predicted"/>
<name>A0A1H4FZ98_9RHOB</name>
<keyword evidence="1" id="KW-0830">Ubiquinone</keyword>